<keyword evidence="4 10" id="KW-0963">Cytoplasm</keyword>
<keyword evidence="12" id="KW-1185">Reference proteome</keyword>
<dbReference type="EMBL" id="KQ414727">
    <property type="protein sequence ID" value="KOC62600.1"/>
    <property type="molecule type" value="Genomic_DNA"/>
</dbReference>
<protein>
    <recommendedName>
        <fullName evidence="10">tRNA (uracil-O(2)-)-methyltransferase</fullName>
        <ecNumber evidence="10">2.1.1.211</ecNumber>
    </recommendedName>
</protein>
<comment type="subcellular location">
    <subcellularLocation>
        <location evidence="2 10">Cytoplasm</location>
    </subcellularLocation>
</comment>
<dbReference type="Pfam" id="PF07757">
    <property type="entry name" value="AdoMet_MTase"/>
    <property type="match status" value="1"/>
</dbReference>
<dbReference type="PANTHER" id="PTHR21210">
    <property type="entry name" value="TRNA (URACIL-O(2)-)-METHYLTRANSFERASE-RELATED"/>
    <property type="match status" value="1"/>
</dbReference>
<dbReference type="GO" id="GO:0141101">
    <property type="term" value="F:tRNA(Ser) (uridine(44)-2'-O-)-methyltransferase activity"/>
    <property type="evidence" value="ECO:0007669"/>
    <property type="project" value="UniProtKB-EC"/>
</dbReference>
<dbReference type="InterPro" id="IPR029063">
    <property type="entry name" value="SAM-dependent_MTases_sf"/>
</dbReference>
<evidence type="ECO:0000256" key="9">
    <source>
        <dbReference type="ARBA" id="ARBA00047957"/>
    </source>
</evidence>
<comment type="similarity">
    <text evidence="3 10">Belongs to the TRM44 family.</text>
</comment>
<evidence type="ECO:0000256" key="3">
    <source>
        <dbReference type="ARBA" id="ARBA00009056"/>
    </source>
</evidence>
<evidence type="ECO:0000256" key="7">
    <source>
        <dbReference type="ARBA" id="ARBA00022691"/>
    </source>
</evidence>
<evidence type="ECO:0000256" key="4">
    <source>
        <dbReference type="ARBA" id="ARBA00022490"/>
    </source>
</evidence>
<comment type="catalytic activity">
    <reaction evidence="9 10">
        <text>uridine(44) in tRNA(Ser) + S-adenosyl-L-methionine = 2'-O-methyluridine(44) in tRNA(Ser) + S-adenosyl-L-homocysteine + H(+)</text>
        <dbReference type="Rhea" id="RHEA:43100"/>
        <dbReference type="Rhea" id="RHEA-COMP:10339"/>
        <dbReference type="Rhea" id="RHEA-COMP:10340"/>
        <dbReference type="ChEBI" id="CHEBI:15378"/>
        <dbReference type="ChEBI" id="CHEBI:57856"/>
        <dbReference type="ChEBI" id="CHEBI:59789"/>
        <dbReference type="ChEBI" id="CHEBI:65315"/>
        <dbReference type="ChEBI" id="CHEBI:74478"/>
        <dbReference type="EC" id="2.1.1.211"/>
    </reaction>
</comment>
<dbReference type="GO" id="GO:0005737">
    <property type="term" value="C:cytoplasm"/>
    <property type="evidence" value="ECO:0007669"/>
    <property type="project" value="UniProtKB-SubCell"/>
</dbReference>
<dbReference type="PANTHER" id="PTHR21210:SF0">
    <property type="entry name" value="TRNA (URACIL-O(2)-)-METHYLTRANSFERASE-RELATED"/>
    <property type="match status" value="1"/>
</dbReference>
<dbReference type="STRING" id="597456.A0A0L7QVF0"/>
<evidence type="ECO:0000256" key="1">
    <source>
        <dbReference type="ARBA" id="ARBA00002778"/>
    </source>
</evidence>
<accession>A0A0L7QVF0</accession>
<evidence type="ECO:0000256" key="6">
    <source>
        <dbReference type="ARBA" id="ARBA00022679"/>
    </source>
</evidence>
<dbReference type="GO" id="GO:0030488">
    <property type="term" value="P:tRNA methylation"/>
    <property type="evidence" value="ECO:0007669"/>
    <property type="project" value="UniProtKB-UniRule"/>
</dbReference>
<keyword evidence="5 10" id="KW-0489">Methyltransferase</keyword>
<reference evidence="11 12" key="1">
    <citation type="submission" date="2015-07" db="EMBL/GenBank/DDBJ databases">
        <title>The genome of Habropoda laboriosa.</title>
        <authorList>
            <person name="Pan H."/>
            <person name="Kapheim K."/>
        </authorList>
    </citation>
    <scope>NUCLEOTIDE SEQUENCE [LARGE SCALE GENOMIC DNA]</scope>
    <source>
        <strain evidence="11">0110345459</strain>
    </source>
</reference>
<dbReference type="InterPro" id="IPR011671">
    <property type="entry name" value="tRNA_uracil_MeTrfase"/>
</dbReference>
<keyword evidence="7 10" id="KW-0949">S-adenosyl-L-methionine</keyword>
<organism evidence="11 12">
    <name type="scientific">Habropoda laboriosa</name>
    <dbReference type="NCBI Taxonomy" id="597456"/>
    <lineage>
        <taxon>Eukaryota</taxon>
        <taxon>Metazoa</taxon>
        <taxon>Ecdysozoa</taxon>
        <taxon>Arthropoda</taxon>
        <taxon>Hexapoda</taxon>
        <taxon>Insecta</taxon>
        <taxon>Pterygota</taxon>
        <taxon>Neoptera</taxon>
        <taxon>Endopterygota</taxon>
        <taxon>Hymenoptera</taxon>
        <taxon>Apocrita</taxon>
        <taxon>Aculeata</taxon>
        <taxon>Apoidea</taxon>
        <taxon>Anthophila</taxon>
        <taxon>Apidae</taxon>
        <taxon>Habropoda</taxon>
    </lineage>
</organism>
<comment type="function">
    <text evidence="10">Adenosyl-L-methionine (AdoMet)-dependent tRNA (uracil-O(2)-)-methyltransferase.</text>
</comment>
<evidence type="ECO:0000256" key="5">
    <source>
        <dbReference type="ARBA" id="ARBA00022603"/>
    </source>
</evidence>
<gene>
    <name evidence="11" type="ORF">WH47_04261</name>
</gene>
<dbReference type="Proteomes" id="UP000053825">
    <property type="component" value="Unassembled WGS sequence"/>
</dbReference>
<keyword evidence="6 10" id="KW-0808">Transferase</keyword>
<dbReference type="AlphaFoldDB" id="A0A0L7QVF0"/>
<dbReference type="EC" id="2.1.1.211" evidence="10"/>
<evidence type="ECO:0000256" key="2">
    <source>
        <dbReference type="ARBA" id="ARBA00004496"/>
    </source>
</evidence>
<comment type="function">
    <text evidence="1">Probable adenosyl-L-methionine (AdoMet)-dependent tRNA (uracil-O(2)-)-methyltransferase.</text>
</comment>
<evidence type="ECO:0000256" key="10">
    <source>
        <dbReference type="RuleBase" id="RU368004"/>
    </source>
</evidence>
<sequence length="570" mass="66097">MDFNTIIRTENKVCASQFFNAIDIWCHNPQIVNRRVLAYVLHISDQVTPITSKKKSRLYATKQLPRVPHIFAAGIEFFLLAVEESCVINIHKPFFMLKQSLGPKRAYMLKQEIDGYTSLCVYRSNIIRDSSIEWLEKKLFPSLLKWMKNESRIVPRSLSSLSLISAEKYAKLYYELKEKYSTKLINNWPENTDPMKFVYEDIAISTYLLLLWEKERFERKSNDLQTFLDLGCGNGLLVHILFNEGHQGLGIDLRKRKIWDSYPTKTPLQVSTIVPSSTTVYPGVDWIIGNHSDELTPWIPVIAARSSNDCRFFLLPCCPYELNGTKYQRYCASKSQYSEYIDYVKSICVECGFTTYVDKLRIPSTKRTCLIGWERATEEIKEREDRIQRMLSVKTTLFRQKYESVEAIDADSDNTIKGWICDFKPRDKVEKVRNCTQLEKTLISSIVGIVSNQLLHEGRIISLEGTEVKLWNAGRCLELREIAESVPKEMMIRLRKECGGLQTLLKNHSHIFCVAQGKVEFKIPGTERVNEKSKRKKLSSLSRAKTKSCWFYENHPNGCPTTETKCNYRH</sequence>
<dbReference type="SUPFAM" id="SSF53335">
    <property type="entry name" value="S-adenosyl-L-methionine-dependent methyltransferases"/>
    <property type="match status" value="1"/>
</dbReference>
<evidence type="ECO:0000313" key="11">
    <source>
        <dbReference type="EMBL" id="KOC62600.1"/>
    </source>
</evidence>
<evidence type="ECO:0000256" key="8">
    <source>
        <dbReference type="ARBA" id="ARBA00022694"/>
    </source>
</evidence>
<keyword evidence="8 10" id="KW-0819">tRNA processing</keyword>
<dbReference type="OrthoDB" id="10047021at2759"/>
<name>A0A0L7QVF0_9HYME</name>
<evidence type="ECO:0000313" key="12">
    <source>
        <dbReference type="Proteomes" id="UP000053825"/>
    </source>
</evidence>
<proteinExistence type="inferred from homology"/>